<organism evidence="2 3">
    <name type="scientific">Clohesyomyces aquaticus</name>
    <dbReference type="NCBI Taxonomy" id="1231657"/>
    <lineage>
        <taxon>Eukaryota</taxon>
        <taxon>Fungi</taxon>
        <taxon>Dikarya</taxon>
        <taxon>Ascomycota</taxon>
        <taxon>Pezizomycotina</taxon>
        <taxon>Dothideomycetes</taxon>
        <taxon>Pleosporomycetidae</taxon>
        <taxon>Pleosporales</taxon>
        <taxon>Lindgomycetaceae</taxon>
        <taxon>Clohesyomyces</taxon>
    </lineage>
</organism>
<evidence type="ECO:0000313" key="3">
    <source>
        <dbReference type="Proteomes" id="UP000193144"/>
    </source>
</evidence>
<sequence>MVELFLLEVFPFFFLFFFLRNSESLRILGPQFLATLLHLRRWSACMRRFTNIILHAYGDGLLRWLPSPAVKKSKTVSFVPTHITRSPYNLGSIAKSISPVHRHTLLLKLSNDASFSPPPVPKNPVFPTRHAARSNHTSLLVSSRLMMFPFLEDGWVRGGVMFCFYPTPHQPRQISRKWEGMTRPPPNSELARCKAPARNAHSV</sequence>
<gene>
    <name evidence="2" type="ORF">BCR34DRAFT_198661</name>
</gene>
<proteinExistence type="predicted"/>
<comment type="caution">
    <text evidence="2">The sequence shown here is derived from an EMBL/GenBank/DDBJ whole genome shotgun (WGS) entry which is preliminary data.</text>
</comment>
<evidence type="ECO:0000256" key="1">
    <source>
        <dbReference type="SAM" id="MobiDB-lite"/>
    </source>
</evidence>
<accession>A0A1Y1ZXY0</accession>
<feature type="region of interest" description="Disordered" evidence="1">
    <location>
        <begin position="177"/>
        <end position="203"/>
    </location>
</feature>
<dbReference type="EMBL" id="MCFA01000028">
    <property type="protein sequence ID" value="ORY15064.1"/>
    <property type="molecule type" value="Genomic_DNA"/>
</dbReference>
<dbReference type="AlphaFoldDB" id="A0A1Y1ZXY0"/>
<reference evidence="2 3" key="1">
    <citation type="submission" date="2016-07" db="EMBL/GenBank/DDBJ databases">
        <title>Pervasive Adenine N6-methylation of Active Genes in Fungi.</title>
        <authorList>
            <consortium name="DOE Joint Genome Institute"/>
            <person name="Mondo S.J."/>
            <person name="Dannebaum R.O."/>
            <person name="Kuo R.C."/>
            <person name="Labutti K."/>
            <person name="Haridas S."/>
            <person name="Kuo A."/>
            <person name="Salamov A."/>
            <person name="Ahrendt S.R."/>
            <person name="Lipzen A."/>
            <person name="Sullivan W."/>
            <person name="Andreopoulos W.B."/>
            <person name="Clum A."/>
            <person name="Lindquist E."/>
            <person name="Daum C."/>
            <person name="Ramamoorthy G.K."/>
            <person name="Gryganskyi A."/>
            <person name="Culley D."/>
            <person name="Magnuson J.K."/>
            <person name="James T.Y."/>
            <person name="O'Malley M.A."/>
            <person name="Stajich J.E."/>
            <person name="Spatafora J.W."/>
            <person name="Visel A."/>
            <person name="Grigoriev I.V."/>
        </authorList>
    </citation>
    <scope>NUCLEOTIDE SEQUENCE [LARGE SCALE GENOMIC DNA]</scope>
    <source>
        <strain evidence="2 3">CBS 115471</strain>
    </source>
</reference>
<evidence type="ECO:0000313" key="2">
    <source>
        <dbReference type="EMBL" id="ORY15064.1"/>
    </source>
</evidence>
<name>A0A1Y1ZXY0_9PLEO</name>
<dbReference type="Proteomes" id="UP000193144">
    <property type="component" value="Unassembled WGS sequence"/>
</dbReference>
<keyword evidence="3" id="KW-1185">Reference proteome</keyword>
<protein>
    <submittedName>
        <fullName evidence="2">Uncharacterized protein</fullName>
    </submittedName>
</protein>